<evidence type="ECO:0000256" key="1">
    <source>
        <dbReference type="ARBA" id="ARBA00005054"/>
    </source>
</evidence>
<dbReference type="HAMAP" id="MF_01930">
    <property type="entry name" value="PurN"/>
    <property type="match status" value="1"/>
</dbReference>
<feature type="active site" description="Proton donor" evidence="4">
    <location>
        <position position="110"/>
    </location>
</feature>
<gene>
    <name evidence="4" type="primary">purN</name>
    <name evidence="6" type="ORF">GGQ74_001949</name>
</gene>
<evidence type="ECO:0000313" key="6">
    <source>
        <dbReference type="EMBL" id="NJB68276.1"/>
    </source>
</evidence>
<dbReference type="InterPro" id="IPR002376">
    <property type="entry name" value="Formyl_transf_N"/>
</dbReference>
<dbReference type="PANTHER" id="PTHR43369:SF2">
    <property type="entry name" value="PHOSPHORIBOSYLGLYCINAMIDE FORMYLTRANSFERASE"/>
    <property type="match status" value="1"/>
</dbReference>
<dbReference type="EC" id="2.1.2.2" evidence="4"/>
<dbReference type="Pfam" id="PF00551">
    <property type="entry name" value="Formyl_trans_N"/>
    <property type="match status" value="1"/>
</dbReference>
<comment type="similarity">
    <text evidence="4">Belongs to the GART family.</text>
</comment>
<evidence type="ECO:0000259" key="5">
    <source>
        <dbReference type="Pfam" id="PF00551"/>
    </source>
</evidence>
<evidence type="ECO:0000313" key="7">
    <source>
        <dbReference type="Proteomes" id="UP000580856"/>
    </source>
</evidence>
<name>A0A846QHG5_9BACT</name>
<dbReference type="Gene3D" id="3.40.50.170">
    <property type="entry name" value="Formyl transferase, N-terminal domain"/>
    <property type="match status" value="1"/>
</dbReference>
<accession>A0A846QHG5</accession>
<feature type="binding site" evidence="4">
    <location>
        <position position="108"/>
    </location>
    <ligand>
        <name>(6R)-10-formyltetrahydrofolate</name>
        <dbReference type="ChEBI" id="CHEBI:195366"/>
    </ligand>
</feature>
<comment type="catalytic activity">
    <reaction evidence="4">
        <text>N(1)-(5-phospho-beta-D-ribosyl)glycinamide + (6R)-10-formyltetrahydrofolate = N(2)-formyl-N(1)-(5-phospho-beta-D-ribosyl)glycinamide + (6S)-5,6,7,8-tetrahydrofolate + H(+)</text>
        <dbReference type="Rhea" id="RHEA:15053"/>
        <dbReference type="ChEBI" id="CHEBI:15378"/>
        <dbReference type="ChEBI" id="CHEBI:57453"/>
        <dbReference type="ChEBI" id="CHEBI:143788"/>
        <dbReference type="ChEBI" id="CHEBI:147286"/>
        <dbReference type="ChEBI" id="CHEBI:195366"/>
        <dbReference type="EC" id="2.1.2.2"/>
    </reaction>
</comment>
<sequence length="224" mass="24090">MSLPLAVLVSGGGSNLQAIIDAVEAGRIDAEIRLVLSNRADANGIERARKHGIPTAVVEHAAFASREDFDREMIRIIRAHGAEVIVLAGFMRLLTPMFIREFAPNIVNIHPALLPSFPGVHGQRDAAAYGVKIAGCTAHFVDEIMDNGPVIIQAAVPVMAGEDGAALGERILAYEHRIYPQAIKWLAEGRLRVNDRHVHLEPSDAPLAAQPQGALVSPPLEEGF</sequence>
<comment type="caution">
    <text evidence="6">The sequence shown here is derived from an EMBL/GenBank/DDBJ whole genome shotgun (WGS) entry which is preliminary data.</text>
</comment>
<dbReference type="GO" id="GO:0004644">
    <property type="term" value="F:phosphoribosylglycinamide formyltransferase activity"/>
    <property type="evidence" value="ECO:0007669"/>
    <property type="project" value="UniProtKB-UniRule"/>
</dbReference>
<dbReference type="PROSITE" id="PS50890">
    <property type="entry name" value="PUA"/>
    <property type="match status" value="1"/>
</dbReference>
<keyword evidence="2 4" id="KW-0808">Transferase</keyword>
<dbReference type="GO" id="GO:0005737">
    <property type="term" value="C:cytoplasm"/>
    <property type="evidence" value="ECO:0007669"/>
    <property type="project" value="TreeGrafter"/>
</dbReference>
<dbReference type="InterPro" id="IPR036477">
    <property type="entry name" value="Formyl_transf_N_sf"/>
</dbReference>
<dbReference type="AlphaFoldDB" id="A0A846QHG5"/>
<proteinExistence type="inferred from homology"/>
<dbReference type="CDD" id="cd08645">
    <property type="entry name" value="FMT_core_GART"/>
    <property type="match status" value="1"/>
</dbReference>
<dbReference type="Proteomes" id="UP000580856">
    <property type="component" value="Unassembled WGS sequence"/>
</dbReference>
<keyword evidence="7" id="KW-1185">Reference proteome</keyword>
<dbReference type="InterPro" id="IPR004607">
    <property type="entry name" value="GART"/>
</dbReference>
<reference evidence="6 7" key="1">
    <citation type="submission" date="2020-03" db="EMBL/GenBank/DDBJ databases">
        <title>Genomic Encyclopedia of Type Strains, Phase IV (KMG-IV): sequencing the most valuable type-strain genomes for metagenomic binning, comparative biology and taxonomic classification.</title>
        <authorList>
            <person name="Goeker M."/>
        </authorList>
    </citation>
    <scope>NUCLEOTIDE SEQUENCE [LARGE SCALE GENOMIC DNA]</scope>
    <source>
        <strain evidence="6 7">DSM 24233</strain>
    </source>
</reference>
<organism evidence="6 7">
    <name type="scientific">Desulfobaculum xiamenense</name>
    <dbReference type="NCBI Taxonomy" id="995050"/>
    <lineage>
        <taxon>Bacteria</taxon>
        <taxon>Pseudomonadati</taxon>
        <taxon>Thermodesulfobacteriota</taxon>
        <taxon>Desulfovibrionia</taxon>
        <taxon>Desulfovibrionales</taxon>
        <taxon>Desulfovibrionaceae</taxon>
        <taxon>Desulfobaculum</taxon>
    </lineage>
</organism>
<comment type="pathway">
    <text evidence="1 4">Purine metabolism; IMP biosynthesis via de novo pathway; N(2)-formyl-N(1)-(5-phospho-D-ribosyl)glycinamide from N(1)-(5-phospho-D-ribosyl)glycinamide (10-formyl THF route): step 1/1.</text>
</comment>
<dbReference type="GO" id="GO:0006189">
    <property type="term" value="P:'de novo' IMP biosynthetic process"/>
    <property type="evidence" value="ECO:0007669"/>
    <property type="project" value="UniProtKB-UniRule"/>
</dbReference>
<keyword evidence="3 4" id="KW-0658">Purine biosynthesis</keyword>
<dbReference type="PANTHER" id="PTHR43369">
    <property type="entry name" value="PHOSPHORIBOSYLGLYCINAMIDE FORMYLTRANSFERASE"/>
    <property type="match status" value="1"/>
</dbReference>
<dbReference type="RefSeq" id="WP_167941355.1">
    <property type="nucleotide sequence ID" value="NZ_JAATJA010000002.1"/>
</dbReference>
<dbReference type="EMBL" id="JAATJA010000002">
    <property type="protein sequence ID" value="NJB68276.1"/>
    <property type="molecule type" value="Genomic_DNA"/>
</dbReference>
<feature type="binding site" evidence="4">
    <location>
        <position position="66"/>
    </location>
    <ligand>
        <name>(6R)-10-formyltetrahydrofolate</name>
        <dbReference type="ChEBI" id="CHEBI:195366"/>
    </ligand>
</feature>
<dbReference type="UniPathway" id="UPA00074">
    <property type="reaction ID" value="UER00126"/>
</dbReference>
<feature type="binding site" evidence="4">
    <location>
        <begin position="91"/>
        <end position="94"/>
    </location>
    <ligand>
        <name>(6R)-10-formyltetrahydrofolate</name>
        <dbReference type="ChEBI" id="CHEBI:195366"/>
    </ligand>
</feature>
<evidence type="ECO:0000256" key="2">
    <source>
        <dbReference type="ARBA" id="ARBA00022679"/>
    </source>
</evidence>
<evidence type="ECO:0000256" key="3">
    <source>
        <dbReference type="ARBA" id="ARBA00022755"/>
    </source>
</evidence>
<feature type="site" description="Raises pKa of active site His" evidence="4">
    <location>
        <position position="146"/>
    </location>
</feature>
<protein>
    <recommendedName>
        <fullName evidence="4">Phosphoribosylglycinamide formyltransferase</fullName>
        <ecNumber evidence="4">2.1.2.2</ecNumber>
    </recommendedName>
    <alternativeName>
        <fullName evidence="4">5'-phosphoribosylglycinamide transformylase</fullName>
    </alternativeName>
    <alternativeName>
        <fullName evidence="4">GAR transformylase</fullName>
        <shortName evidence="4">GART</shortName>
    </alternativeName>
</protein>
<comment type="function">
    <text evidence="4">Catalyzes the transfer of a formyl group from 10-formyltetrahydrofolate to 5-phospho-ribosyl-glycinamide (GAR), producing 5-phospho-ribosyl-N-formylglycinamide (FGAR) and tetrahydrofolate.</text>
</comment>
<feature type="domain" description="Formyl transferase N-terminal" evidence="5">
    <location>
        <begin position="5"/>
        <end position="183"/>
    </location>
</feature>
<feature type="binding site" evidence="4">
    <location>
        <begin position="13"/>
        <end position="15"/>
    </location>
    <ligand>
        <name>N(1)-(5-phospho-beta-D-ribosyl)glycinamide</name>
        <dbReference type="ChEBI" id="CHEBI:143788"/>
    </ligand>
</feature>
<dbReference type="SUPFAM" id="SSF53328">
    <property type="entry name" value="Formyltransferase"/>
    <property type="match status" value="1"/>
</dbReference>
<evidence type="ECO:0000256" key="4">
    <source>
        <dbReference type="HAMAP-Rule" id="MF_01930"/>
    </source>
</evidence>
<dbReference type="NCBIfam" id="TIGR00639">
    <property type="entry name" value="PurN"/>
    <property type="match status" value="1"/>
</dbReference>